<dbReference type="GO" id="GO:1990077">
    <property type="term" value="C:primosome complex"/>
    <property type="evidence" value="ECO:0007669"/>
    <property type="project" value="UniProtKB-KW"/>
</dbReference>
<evidence type="ECO:0000256" key="3">
    <source>
        <dbReference type="ARBA" id="ARBA00022679"/>
    </source>
</evidence>
<keyword evidence="10 12" id="KW-0238">DNA-binding</keyword>
<evidence type="ECO:0000256" key="11">
    <source>
        <dbReference type="ARBA" id="ARBA00023163"/>
    </source>
</evidence>
<dbReference type="InterPro" id="IPR034151">
    <property type="entry name" value="TOPRIM_DnaG_bac"/>
</dbReference>
<keyword evidence="7 12" id="KW-0863">Zinc-finger</keyword>
<name>A0A1G9WIA7_9FIRM</name>
<dbReference type="InterPro" id="IPR036185">
    <property type="entry name" value="DNA_heli_DnaB-like_N_sf"/>
</dbReference>
<dbReference type="PROSITE" id="PS50880">
    <property type="entry name" value="TOPRIM"/>
    <property type="match status" value="1"/>
</dbReference>
<dbReference type="InterPro" id="IPR030846">
    <property type="entry name" value="DnaG_bac"/>
</dbReference>
<dbReference type="SMART" id="SM00493">
    <property type="entry name" value="TOPRIM"/>
    <property type="match status" value="1"/>
</dbReference>
<accession>A0A1G9WIA7</accession>
<comment type="catalytic activity">
    <reaction evidence="12">
        <text>ssDNA + n NTP = ssDNA/pppN(pN)n-1 hybrid + (n-1) diphosphate.</text>
        <dbReference type="EC" id="2.7.7.101"/>
    </reaction>
</comment>
<dbReference type="InterPro" id="IPR016136">
    <property type="entry name" value="DNA_helicase_N/primase_C"/>
</dbReference>
<dbReference type="SUPFAM" id="SSF48024">
    <property type="entry name" value="N-terminal domain of DnaB helicase"/>
    <property type="match status" value="1"/>
</dbReference>
<organism evidence="16 17">
    <name type="scientific">Acetanaerobacterium elongatum</name>
    <dbReference type="NCBI Taxonomy" id="258515"/>
    <lineage>
        <taxon>Bacteria</taxon>
        <taxon>Bacillati</taxon>
        <taxon>Bacillota</taxon>
        <taxon>Clostridia</taxon>
        <taxon>Eubacteriales</taxon>
        <taxon>Oscillospiraceae</taxon>
        <taxon>Acetanaerobacterium</taxon>
    </lineage>
</organism>
<evidence type="ECO:0000256" key="10">
    <source>
        <dbReference type="ARBA" id="ARBA00023125"/>
    </source>
</evidence>
<dbReference type="CDD" id="cd03364">
    <property type="entry name" value="TOPRIM_DnaG_primases"/>
    <property type="match status" value="1"/>
</dbReference>
<dbReference type="InterPro" id="IPR036977">
    <property type="entry name" value="DNA_primase_Znf_CHC2"/>
</dbReference>
<evidence type="ECO:0000256" key="9">
    <source>
        <dbReference type="ARBA" id="ARBA00022842"/>
    </source>
</evidence>
<keyword evidence="9" id="KW-0460">Magnesium</keyword>
<evidence type="ECO:0000313" key="16">
    <source>
        <dbReference type="EMBL" id="SDM84199.1"/>
    </source>
</evidence>
<dbReference type="HAMAP" id="MF_00974">
    <property type="entry name" value="DNA_primase_DnaG"/>
    <property type="match status" value="1"/>
</dbReference>
<dbReference type="GO" id="GO:0003899">
    <property type="term" value="F:DNA-directed RNA polymerase activity"/>
    <property type="evidence" value="ECO:0007669"/>
    <property type="project" value="UniProtKB-UniRule"/>
</dbReference>
<dbReference type="Pfam" id="PF08275">
    <property type="entry name" value="DNAG_N"/>
    <property type="match status" value="1"/>
</dbReference>
<dbReference type="PIRSF" id="PIRSF002811">
    <property type="entry name" value="DnaG"/>
    <property type="match status" value="1"/>
</dbReference>
<dbReference type="FunFam" id="3.90.980.10:FF:000001">
    <property type="entry name" value="DNA primase"/>
    <property type="match status" value="1"/>
</dbReference>
<keyword evidence="6 12" id="KW-0479">Metal-binding</keyword>
<comment type="subunit">
    <text evidence="12">Monomer. Interacts with DnaB.</text>
</comment>
<dbReference type="STRING" id="258515.SAMN05192585_10625"/>
<comment type="cofactor">
    <cofactor evidence="12 13 14">
        <name>Zn(2+)</name>
        <dbReference type="ChEBI" id="CHEBI:29105"/>
    </cofactor>
    <text evidence="12 13 14">Binds 1 zinc ion per monomer.</text>
</comment>
<dbReference type="GO" id="GO:0008270">
    <property type="term" value="F:zinc ion binding"/>
    <property type="evidence" value="ECO:0007669"/>
    <property type="project" value="UniProtKB-UniRule"/>
</dbReference>
<evidence type="ECO:0000256" key="14">
    <source>
        <dbReference type="PIRSR" id="PIRSR002811-1"/>
    </source>
</evidence>
<dbReference type="InterPro" id="IPR002694">
    <property type="entry name" value="Znf_CHC2"/>
</dbReference>
<sequence>MAISDQFLAELKYKSDIEQIISSYVTLKRAGRNLTGLCPFHSEKTPSFTVYPENQSFYCFGCGAGGDVVSFIKRIENLDYLEALKFLADRAGMRLPVDGQDEAALKVRAKVLEMNREAARFYYHMLTGDQGKGALAYLHGRGLTDKTITRFGLGYARDNWDDLLRHLQQKGFTPEEIISANLASRSQKGGAYDQFRNRIIFPIIDIRGNVVAFGGRNLGESGPKYLNSSETPVYNKSRNLYALNIAKATKEKRFILAEGYMDVVAIHQGGFDNAVASLGTALTSEQARMIASYTGEIVVSYDADEAGQKATKRAIGILEQAGLTVRVLKVEGAKDPDEFIKKYGSARFRMLLDGSSGATEYALSKLKTKYNLELPDGRVGYLKEACGLLASLKSPVERDVYAGRLSAQLNVQKQAIEEQVKGFIERDKRAADKKQRRDVRVMSAVASGPDNVNPQRQANLKAAVAEENLIAMLFKHPDYIGTIEERLTAEDFVTDFNKSVYERMLDKLHAGGECSLMALSPFFTDAQMSRISWMISQAAVKSYSKSDAEAYADTLLQCRHEKSPEQVAKLSGKELEDYVKSLQAKKR</sequence>
<dbReference type="Pfam" id="PF01807">
    <property type="entry name" value="Zn_ribbon_DnaG"/>
    <property type="match status" value="1"/>
</dbReference>
<dbReference type="InterPro" id="IPR019475">
    <property type="entry name" value="DNA_primase_DnaB-bd"/>
</dbReference>
<dbReference type="Proteomes" id="UP000199182">
    <property type="component" value="Unassembled WGS sequence"/>
</dbReference>
<feature type="domain" description="Toprim" evidence="15">
    <location>
        <begin position="252"/>
        <end position="333"/>
    </location>
</feature>
<keyword evidence="5 12" id="KW-0235">DNA replication</keyword>
<dbReference type="InterPro" id="IPR006295">
    <property type="entry name" value="DNA_primase_DnaG"/>
</dbReference>
<evidence type="ECO:0000256" key="7">
    <source>
        <dbReference type="ARBA" id="ARBA00022771"/>
    </source>
</evidence>
<dbReference type="Gene3D" id="3.90.980.10">
    <property type="entry name" value="DNA primase, catalytic core, N-terminal domain"/>
    <property type="match status" value="1"/>
</dbReference>
<keyword evidence="2 12" id="KW-0639">Primosome</keyword>
<dbReference type="RefSeq" id="WP_162840300.1">
    <property type="nucleotide sequence ID" value="NZ_FNID01000006.1"/>
</dbReference>
<comment type="function">
    <text evidence="12 13">RNA polymerase that catalyzes the synthesis of short RNA molecules used as primers for DNA polymerase during DNA replication.</text>
</comment>
<dbReference type="GO" id="GO:0003678">
    <property type="term" value="F:DNA helicase activity"/>
    <property type="evidence" value="ECO:0007669"/>
    <property type="project" value="InterPro"/>
</dbReference>
<dbReference type="Pfam" id="PF13155">
    <property type="entry name" value="Toprim_2"/>
    <property type="match status" value="1"/>
</dbReference>
<dbReference type="EC" id="2.7.7.101" evidence="12"/>
<dbReference type="GO" id="GO:0003677">
    <property type="term" value="F:DNA binding"/>
    <property type="evidence" value="ECO:0007669"/>
    <property type="project" value="UniProtKB-KW"/>
</dbReference>
<dbReference type="PANTHER" id="PTHR30313">
    <property type="entry name" value="DNA PRIMASE"/>
    <property type="match status" value="1"/>
</dbReference>
<comment type="domain">
    <text evidence="12">Contains an N-terminal zinc-binding domain, a central core domain that contains the primase activity, and a C-terminal DnaB-binding domain.</text>
</comment>
<keyword evidence="4 12" id="KW-0548">Nucleotidyltransferase</keyword>
<evidence type="ECO:0000256" key="8">
    <source>
        <dbReference type="ARBA" id="ARBA00022833"/>
    </source>
</evidence>
<proteinExistence type="inferred from homology"/>
<dbReference type="Gene3D" id="3.40.1360.10">
    <property type="match status" value="1"/>
</dbReference>
<keyword evidence="1 12" id="KW-0240">DNA-directed RNA polymerase</keyword>
<evidence type="ECO:0000256" key="5">
    <source>
        <dbReference type="ARBA" id="ARBA00022705"/>
    </source>
</evidence>
<keyword evidence="17" id="KW-1185">Reference proteome</keyword>
<dbReference type="GO" id="GO:0005737">
    <property type="term" value="C:cytoplasm"/>
    <property type="evidence" value="ECO:0007669"/>
    <property type="project" value="TreeGrafter"/>
</dbReference>
<dbReference type="EMBL" id="FNID01000006">
    <property type="protein sequence ID" value="SDM84199.1"/>
    <property type="molecule type" value="Genomic_DNA"/>
</dbReference>
<dbReference type="SMART" id="SM00400">
    <property type="entry name" value="ZnF_CHCC"/>
    <property type="match status" value="1"/>
</dbReference>
<dbReference type="Pfam" id="PF10410">
    <property type="entry name" value="DnaB_bind"/>
    <property type="match status" value="1"/>
</dbReference>
<dbReference type="PANTHER" id="PTHR30313:SF2">
    <property type="entry name" value="DNA PRIMASE"/>
    <property type="match status" value="1"/>
</dbReference>
<dbReference type="SUPFAM" id="SSF56731">
    <property type="entry name" value="DNA primase core"/>
    <property type="match status" value="1"/>
</dbReference>
<dbReference type="FunFam" id="3.90.580.10:FF:000001">
    <property type="entry name" value="DNA primase"/>
    <property type="match status" value="1"/>
</dbReference>
<dbReference type="SUPFAM" id="SSF57783">
    <property type="entry name" value="Zinc beta-ribbon"/>
    <property type="match status" value="1"/>
</dbReference>
<dbReference type="GO" id="GO:0006269">
    <property type="term" value="P:DNA replication, synthesis of primer"/>
    <property type="evidence" value="ECO:0007669"/>
    <property type="project" value="UniProtKB-UniRule"/>
</dbReference>
<dbReference type="AlphaFoldDB" id="A0A1G9WIA7"/>
<dbReference type="InterPro" id="IPR013264">
    <property type="entry name" value="DNAG_N"/>
</dbReference>
<keyword evidence="8 12" id="KW-0862">Zinc</keyword>
<evidence type="ECO:0000313" key="17">
    <source>
        <dbReference type="Proteomes" id="UP000199182"/>
    </source>
</evidence>
<dbReference type="Pfam" id="PF00772">
    <property type="entry name" value="DnaB"/>
    <property type="match status" value="1"/>
</dbReference>
<dbReference type="GO" id="GO:0005524">
    <property type="term" value="F:ATP binding"/>
    <property type="evidence" value="ECO:0007669"/>
    <property type="project" value="InterPro"/>
</dbReference>
<evidence type="ECO:0000256" key="2">
    <source>
        <dbReference type="ARBA" id="ARBA00022515"/>
    </source>
</evidence>
<dbReference type="NCBIfam" id="TIGR01391">
    <property type="entry name" value="dnaG"/>
    <property type="match status" value="1"/>
</dbReference>
<feature type="zinc finger region" description="CHC2-type" evidence="12 14">
    <location>
        <begin position="38"/>
        <end position="62"/>
    </location>
</feature>
<keyword evidence="11 12" id="KW-0804">Transcription</keyword>
<dbReference type="GO" id="GO:0000428">
    <property type="term" value="C:DNA-directed RNA polymerase complex"/>
    <property type="evidence" value="ECO:0007669"/>
    <property type="project" value="UniProtKB-KW"/>
</dbReference>
<dbReference type="InterPro" id="IPR007693">
    <property type="entry name" value="DNA_helicase_DnaB-like_N"/>
</dbReference>
<dbReference type="Gene3D" id="1.10.860.10">
    <property type="entry name" value="DNAb Helicase, Chain A"/>
    <property type="match status" value="1"/>
</dbReference>
<protein>
    <recommendedName>
        <fullName evidence="12 13">DNA primase</fullName>
        <ecNumber evidence="12">2.7.7.101</ecNumber>
    </recommendedName>
</protein>
<evidence type="ECO:0000256" key="4">
    <source>
        <dbReference type="ARBA" id="ARBA00022695"/>
    </source>
</evidence>
<evidence type="ECO:0000256" key="13">
    <source>
        <dbReference type="PIRNR" id="PIRNR002811"/>
    </source>
</evidence>
<dbReference type="InterPro" id="IPR037068">
    <property type="entry name" value="DNA_primase_core_N_sf"/>
</dbReference>
<gene>
    <name evidence="12" type="primary">dnaG</name>
    <name evidence="16" type="ORF">SAMN05192585_10625</name>
</gene>
<reference evidence="16 17" key="1">
    <citation type="submission" date="2016-10" db="EMBL/GenBank/DDBJ databases">
        <authorList>
            <person name="de Groot N.N."/>
        </authorList>
    </citation>
    <scope>NUCLEOTIDE SEQUENCE [LARGE SCALE GENOMIC DNA]</scope>
    <source>
        <strain evidence="16 17">CGMCC 1.5012</strain>
    </source>
</reference>
<comment type="similarity">
    <text evidence="12 13">Belongs to the DnaG primase family.</text>
</comment>
<keyword evidence="3 12" id="KW-0808">Transferase</keyword>
<evidence type="ECO:0000259" key="15">
    <source>
        <dbReference type="PROSITE" id="PS50880"/>
    </source>
</evidence>
<evidence type="ECO:0000256" key="1">
    <source>
        <dbReference type="ARBA" id="ARBA00022478"/>
    </source>
</evidence>
<dbReference type="InterPro" id="IPR050219">
    <property type="entry name" value="DnaG_primase"/>
</dbReference>
<dbReference type="Gene3D" id="3.90.580.10">
    <property type="entry name" value="Zinc finger, CHC2-type domain"/>
    <property type="match status" value="1"/>
</dbReference>
<evidence type="ECO:0000256" key="12">
    <source>
        <dbReference type="HAMAP-Rule" id="MF_00974"/>
    </source>
</evidence>
<dbReference type="InterPro" id="IPR006171">
    <property type="entry name" value="TOPRIM_dom"/>
</dbReference>
<evidence type="ECO:0000256" key="6">
    <source>
        <dbReference type="ARBA" id="ARBA00022723"/>
    </source>
</evidence>